<dbReference type="AlphaFoldDB" id="A0A517Z5X1"/>
<dbReference type="KEGG" id="mri:Mal4_21360"/>
<gene>
    <name evidence="1" type="ORF">Mal4_21360</name>
</gene>
<dbReference type="RefSeq" id="WP_145369046.1">
    <property type="nucleotide sequence ID" value="NZ_CP036275.1"/>
</dbReference>
<evidence type="ECO:0000313" key="2">
    <source>
        <dbReference type="Proteomes" id="UP000320496"/>
    </source>
</evidence>
<keyword evidence="2" id="KW-1185">Reference proteome</keyword>
<dbReference type="Proteomes" id="UP000320496">
    <property type="component" value="Chromosome"/>
</dbReference>
<dbReference type="OrthoDB" id="210749at2"/>
<organism evidence="1 2">
    <name type="scientific">Maioricimonas rarisocia</name>
    <dbReference type="NCBI Taxonomy" id="2528026"/>
    <lineage>
        <taxon>Bacteria</taxon>
        <taxon>Pseudomonadati</taxon>
        <taxon>Planctomycetota</taxon>
        <taxon>Planctomycetia</taxon>
        <taxon>Planctomycetales</taxon>
        <taxon>Planctomycetaceae</taxon>
        <taxon>Maioricimonas</taxon>
    </lineage>
</organism>
<sequence>MKKWLTSLGIAGYLALLGYGIACHTLGFNTYSHPGMYFLVWDMYCGWGTYENRLHVIGEGASGRYYELTPAPWGEFHPFGRIGRQNYDPNALHVGRMGLNTLRYTDHEPIDRIIVIEENWPKKYNLPDHLWARRYDEPKDPQSYYHLRAVFDTEGKLVRRNPVWENVLAQRNVLDNPRLMSDMTKGRPYVVLDPSLRNRSAVTPASYQVSSPSQ</sequence>
<accession>A0A517Z5X1</accession>
<protein>
    <submittedName>
        <fullName evidence="1">Uncharacterized protein</fullName>
    </submittedName>
</protein>
<dbReference type="EMBL" id="CP036275">
    <property type="protein sequence ID" value="QDU37819.1"/>
    <property type="molecule type" value="Genomic_DNA"/>
</dbReference>
<reference evidence="1 2" key="1">
    <citation type="submission" date="2019-02" db="EMBL/GenBank/DDBJ databases">
        <title>Deep-cultivation of Planctomycetes and their phenomic and genomic characterization uncovers novel biology.</title>
        <authorList>
            <person name="Wiegand S."/>
            <person name="Jogler M."/>
            <person name="Boedeker C."/>
            <person name="Pinto D."/>
            <person name="Vollmers J."/>
            <person name="Rivas-Marin E."/>
            <person name="Kohn T."/>
            <person name="Peeters S.H."/>
            <person name="Heuer A."/>
            <person name="Rast P."/>
            <person name="Oberbeckmann S."/>
            <person name="Bunk B."/>
            <person name="Jeske O."/>
            <person name="Meyerdierks A."/>
            <person name="Storesund J.E."/>
            <person name="Kallscheuer N."/>
            <person name="Luecker S."/>
            <person name="Lage O.M."/>
            <person name="Pohl T."/>
            <person name="Merkel B.J."/>
            <person name="Hornburger P."/>
            <person name="Mueller R.-W."/>
            <person name="Bruemmer F."/>
            <person name="Labrenz M."/>
            <person name="Spormann A.M."/>
            <person name="Op den Camp H."/>
            <person name="Overmann J."/>
            <person name="Amann R."/>
            <person name="Jetten M.S.M."/>
            <person name="Mascher T."/>
            <person name="Medema M.H."/>
            <person name="Devos D.P."/>
            <person name="Kaster A.-K."/>
            <person name="Ovreas L."/>
            <person name="Rohde M."/>
            <person name="Galperin M.Y."/>
            <person name="Jogler C."/>
        </authorList>
    </citation>
    <scope>NUCLEOTIDE SEQUENCE [LARGE SCALE GENOMIC DNA]</scope>
    <source>
        <strain evidence="1 2">Mal4</strain>
    </source>
</reference>
<evidence type="ECO:0000313" key="1">
    <source>
        <dbReference type="EMBL" id="QDU37819.1"/>
    </source>
</evidence>
<name>A0A517Z5X1_9PLAN</name>
<proteinExistence type="predicted"/>